<gene>
    <name evidence="3" type="ORF">D4T97_017495</name>
</gene>
<feature type="signal peptide" evidence="1">
    <location>
        <begin position="1"/>
        <end position="27"/>
    </location>
</feature>
<feature type="chain" id="PRO_5019029436" evidence="1">
    <location>
        <begin position="28"/>
        <end position="240"/>
    </location>
</feature>
<dbReference type="Proteomes" id="UP000287156">
    <property type="component" value="Unassembled WGS sequence"/>
</dbReference>
<dbReference type="InterPro" id="IPR036514">
    <property type="entry name" value="SGNH_hydro_sf"/>
</dbReference>
<keyword evidence="4" id="KW-1185">Reference proteome</keyword>
<dbReference type="AlphaFoldDB" id="A0A429XV56"/>
<protein>
    <submittedName>
        <fullName evidence="3">SGNH/GDSL hydrolase family protein</fullName>
    </submittedName>
</protein>
<organism evidence="3 4">
    <name type="scientific">Siminovitchia acidinfaciens</name>
    <dbReference type="NCBI Taxonomy" id="2321395"/>
    <lineage>
        <taxon>Bacteria</taxon>
        <taxon>Bacillati</taxon>
        <taxon>Bacillota</taxon>
        <taxon>Bacilli</taxon>
        <taxon>Bacillales</taxon>
        <taxon>Bacillaceae</taxon>
        <taxon>Siminovitchia</taxon>
    </lineage>
</organism>
<proteinExistence type="predicted"/>
<evidence type="ECO:0000313" key="4">
    <source>
        <dbReference type="Proteomes" id="UP000287156"/>
    </source>
</evidence>
<dbReference type="PANTHER" id="PTHR30383:SF27">
    <property type="entry name" value="SPORE GERMINATION LIPASE LIPC"/>
    <property type="match status" value="1"/>
</dbReference>
<evidence type="ECO:0000256" key="1">
    <source>
        <dbReference type="SAM" id="SignalP"/>
    </source>
</evidence>
<dbReference type="InterPro" id="IPR051532">
    <property type="entry name" value="Ester_Hydrolysis_Enzymes"/>
</dbReference>
<dbReference type="PANTHER" id="PTHR30383">
    <property type="entry name" value="THIOESTERASE 1/PROTEASE 1/LYSOPHOSPHOLIPASE L1"/>
    <property type="match status" value="1"/>
</dbReference>
<sequence length="240" mass="26383">MMEMKRRFASCLLAAVIVVFLPLTAFAKGPDKKVVDYVALGDSLAAGMTPTGGLDLGYADYLVSRFEQSQYTVGYTNFGVPGYTSTHLMQDVLTRADVQGKITEAEFITVDIGANDLLKALNTPDQIPAVMGTVAVNLQAVLSTIDQLNPKAKVYVMGYYNPFPHYPQEQQDALLPLLGTLNQVIESRAAANGDTFVPTEKIIAKHYEVYLPNPSNIHLSKEGYQLVAKEFWKNIDKSKN</sequence>
<feature type="domain" description="SGNH hydrolase-type esterase" evidence="2">
    <location>
        <begin position="39"/>
        <end position="226"/>
    </location>
</feature>
<dbReference type="GO" id="GO:0004622">
    <property type="term" value="F:phosphatidylcholine lysophospholipase activity"/>
    <property type="evidence" value="ECO:0007669"/>
    <property type="project" value="TreeGrafter"/>
</dbReference>
<dbReference type="Gene3D" id="3.40.50.1110">
    <property type="entry name" value="SGNH hydrolase"/>
    <property type="match status" value="1"/>
</dbReference>
<comment type="caution">
    <text evidence="3">The sequence shown here is derived from an EMBL/GenBank/DDBJ whole genome shotgun (WGS) entry which is preliminary data.</text>
</comment>
<keyword evidence="3" id="KW-0378">Hydrolase</keyword>
<keyword evidence="1" id="KW-0732">Signal</keyword>
<reference evidence="3" key="1">
    <citation type="submission" date="2018-12" db="EMBL/GenBank/DDBJ databases">
        <authorList>
            <person name="Sun L."/>
            <person name="Chen Z."/>
        </authorList>
    </citation>
    <scope>NUCLEOTIDE SEQUENCE [LARGE SCALE GENOMIC DNA]</scope>
    <source>
        <strain evidence="3">3-2-2</strain>
    </source>
</reference>
<dbReference type="InterPro" id="IPR013830">
    <property type="entry name" value="SGNH_hydro"/>
</dbReference>
<evidence type="ECO:0000313" key="3">
    <source>
        <dbReference type="EMBL" id="RST72056.1"/>
    </source>
</evidence>
<name>A0A429XV56_9BACI</name>
<accession>A0A429XV56</accession>
<dbReference type="EMBL" id="QYTV02000010">
    <property type="protein sequence ID" value="RST72056.1"/>
    <property type="molecule type" value="Genomic_DNA"/>
</dbReference>
<evidence type="ECO:0000259" key="2">
    <source>
        <dbReference type="Pfam" id="PF13472"/>
    </source>
</evidence>
<dbReference type="Pfam" id="PF13472">
    <property type="entry name" value="Lipase_GDSL_2"/>
    <property type="match status" value="1"/>
</dbReference>
<dbReference type="SUPFAM" id="SSF52266">
    <property type="entry name" value="SGNH hydrolase"/>
    <property type="match status" value="1"/>
</dbReference>